<reference evidence="2" key="1">
    <citation type="journal article" date="2013" name="Genome Biol.">
        <title>Reference genomes and transcriptomes of Nicotiana sylvestris and Nicotiana tomentosiformis.</title>
        <authorList>
            <person name="Sierro N."/>
            <person name="Battey J.N."/>
            <person name="Ouadi S."/>
            <person name="Bovet L."/>
            <person name="Goepfert S."/>
            <person name="Bakaher N."/>
            <person name="Peitsch M.C."/>
            <person name="Ivanov N.V."/>
        </authorList>
    </citation>
    <scope>NUCLEOTIDE SEQUENCE [LARGE SCALE GENOMIC DNA]</scope>
</reference>
<dbReference type="Proteomes" id="UP000189701">
    <property type="component" value="Unplaced"/>
</dbReference>
<keyword evidence="2" id="KW-1185">Reference proteome</keyword>
<accession>A0A1U7YS53</accession>
<gene>
    <name evidence="3" type="primary">LOC104247675</name>
</gene>
<dbReference type="AlphaFoldDB" id="A0A1U7YS53"/>
<evidence type="ECO:0000313" key="3">
    <source>
        <dbReference type="RefSeq" id="XP_009802049.1"/>
    </source>
</evidence>
<dbReference type="Pfam" id="PF03732">
    <property type="entry name" value="Retrotrans_gag"/>
    <property type="match status" value="1"/>
</dbReference>
<dbReference type="InterPro" id="IPR005162">
    <property type="entry name" value="Retrotrans_gag_dom"/>
</dbReference>
<organism evidence="2 3">
    <name type="scientific">Nicotiana sylvestris</name>
    <name type="common">Wood tobacco</name>
    <name type="synonym">South American tobacco</name>
    <dbReference type="NCBI Taxonomy" id="4096"/>
    <lineage>
        <taxon>Eukaryota</taxon>
        <taxon>Viridiplantae</taxon>
        <taxon>Streptophyta</taxon>
        <taxon>Embryophyta</taxon>
        <taxon>Tracheophyta</taxon>
        <taxon>Spermatophyta</taxon>
        <taxon>Magnoliopsida</taxon>
        <taxon>eudicotyledons</taxon>
        <taxon>Gunneridae</taxon>
        <taxon>Pentapetalae</taxon>
        <taxon>asterids</taxon>
        <taxon>lamiids</taxon>
        <taxon>Solanales</taxon>
        <taxon>Solanaceae</taxon>
        <taxon>Nicotianoideae</taxon>
        <taxon>Nicotianeae</taxon>
        <taxon>Nicotiana</taxon>
    </lineage>
</organism>
<sequence length="198" mass="23420">MSDKEKKRLERFGWLKPPEFSGAESEDAQDFIDRLDDAVPLTWHDFLVLFLDKFVLQTRKELYRKFEQLRYNGMIVTQYKMRFTNLAHHAVWFIPTKREKIRRFIDGLNYGIRFVPHLEFSSTKVEVVLLDPFRQLAMFLVVIRLATVPTVHTQPSYHSVHYRHRVLTVLHLLRFPQAFLHAIRFSSLSGGVAMSVET</sequence>
<name>A0A1U7YS53_NICSY</name>
<protein>
    <submittedName>
        <fullName evidence="3">Uncharacterized protein LOC104247675</fullName>
    </submittedName>
</protein>
<proteinExistence type="predicted"/>
<dbReference type="RefSeq" id="XP_009802049.1">
    <property type="nucleotide sequence ID" value="XM_009803747.1"/>
</dbReference>
<evidence type="ECO:0000313" key="2">
    <source>
        <dbReference type="Proteomes" id="UP000189701"/>
    </source>
</evidence>
<reference evidence="3" key="2">
    <citation type="submission" date="2025-08" db="UniProtKB">
        <authorList>
            <consortium name="RefSeq"/>
        </authorList>
    </citation>
    <scope>IDENTIFICATION</scope>
    <source>
        <tissue evidence="3">Leaf</tissue>
    </source>
</reference>
<evidence type="ECO:0000259" key="1">
    <source>
        <dbReference type="Pfam" id="PF03732"/>
    </source>
</evidence>
<feature type="domain" description="Retrotransposon gag" evidence="1">
    <location>
        <begin position="27"/>
        <end position="109"/>
    </location>
</feature>